<keyword evidence="5 12" id="KW-0963">Cytoplasm</keyword>
<dbReference type="PROSITE" id="PS00665">
    <property type="entry name" value="DHDPS_1"/>
    <property type="match status" value="1"/>
</dbReference>
<keyword evidence="6 12" id="KW-0028">Amino-acid biosynthesis</keyword>
<dbReference type="RefSeq" id="WP_213512825.1">
    <property type="nucleotide sequence ID" value="NZ_BOSE01000001.1"/>
</dbReference>
<dbReference type="PANTHER" id="PTHR12128:SF66">
    <property type="entry name" value="4-HYDROXY-2-OXOGLUTARATE ALDOLASE, MITOCHONDRIAL"/>
    <property type="match status" value="1"/>
</dbReference>
<dbReference type="SUPFAM" id="SSF51569">
    <property type="entry name" value="Aldolase"/>
    <property type="match status" value="1"/>
</dbReference>
<sequence length="298" mass="31932">MEFGRLITAMVTPFDNEGNIDWTTTERLLERLIVEEKSESIVVAGTTGESPTLTHNEKLELFSFVVNKVAGRAKVIAGTGSNNTRASIELSKEAEQCGVDGLLLVTPYYNKPSQEGLYLHFKSIAESVKLPVILYNVESRTAVNLSAQTTLRLAELPNVVATKDCASLEQLATIAANAPEGFRVYSGDDSAALPALAVGAYGIISVASHVVGKEMKQMIDSYLAGDVAQAAKLHQELLTVFKGLFYCPHPTPNPVPVKHALSLTGLPVGSARLPLAPITSEEAAFVASLPPLQKRMQS</sequence>
<dbReference type="InterPro" id="IPR005263">
    <property type="entry name" value="DapA"/>
</dbReference>
<evidence type="ECO:0000313" key="16">
    <source>
        <dbReference type="EMBL" id="GIP14609.1"/>
    </source>
</evidence>
<dbReference type="GO" id="GO:0008840">
    <property type="term" value="F:4-hydroxy-tetrahydrodipicolinate synthase activity"/>
    <property type="evidence" value="ECO:0007669"/>
    <property type="project" value="UniProtKB-UniRule"/>
</dbReference>
<dbReference type="GO" id="GO:0009089">
    <property type="term" value="P:lysine biosynthetic process via diaminopimelate"/>
    <property type="evidence" value="ECO:0007669"/>
    <property type="project" value="UniProtKB-UniRule"/>
</dbReference>
<reference evidence="16" key="1">
    <citation type="submission" date="2021-03" db="EMBL/GenBank/DDBJ databases">
        <title>Antimicrobial resistance genes in bacteria isolated from Japanese honey, and their potential for conferring macrolide and lincosamide resistance in the American foulbrood pathogen Paenibacillus larvae.</title>
        <authorList>
            <person name="Okamoto M."/>
            <person name="Kumagai M."/>
            <person name="Kanamori H."/>
            <person name="Takamatsu D."/>
        </authorList>
    </citation>
    <scope>NUCLEOTIDE SEQUENCE</scope>
    <source>
        <strain evidence="16">J40TS1</strain>
    </source>
</reference>
<evidence type="ECO:0000256" key="3">
    <source>
        <dbReference type="ARBA" id="ARBA00007592"/>
    </source>
</evidence>
<dbReference type="AlphaFoldDB" id="A0A919YM65"/>
<comment type="pathway">
    <text evidence="2 12">Amino-acid biosynthesis; L-lysine biosynthesis via DAP pathway; (S)-tetrahydrodipicolinate from L-aspartate: step 3/4.</text>
</comment>
<dbReference type="PRINTS" id="PR00146">
    <property type="entry name" value="DHPICSNTHASE"/>
</dbReference>
<dbReference type="SMART" id="SM01130">
    <property type="entry name" value="DHDPS"/>
    <property type="match status" value="1"/>
</dbReference>
<dbReference type="PIRSF" id="PIRSF001365">
    <property type="entry name" value="DHDPS"/>
    <property type="match status" value="1"/>
</dbReference>
<evidence type="ECO:0000256" key="14">
    <source>
        <dbReference type="PIRSR" id="PIRSR001365-1"/>
    </source>
</evidence>
<name>A0A919YM65_9BACL</name>
<dbReference type="Pfam" id="PF00701">
    <property type="entry name" value="DHDPS"/>
    <property type="match status" value="1"/>
</dbReference>
<evidence type="ECO:0000256" key="4">
    <source>
        <dbReference type="ARBA" id="ARBA00012086"/>
    </source>
</evidence>
<dbReference type="InterPro" id="IPR013785">
    <property type="entry name" value="Aldolase_TIM"/>
</dbReference>
<evidence type="ECO:0000256" key="2">
    <source>
        <dbReference type="ARBA" id="ARBA00005120"/>
    </source>
</evidence>
<dbReference type="GO" id="GO:0005829">
    <property type="term" value="C:cytosol"/>
    <property type="evidence" value="ECO:0007669"/>
    <property type="project" value="TreeGrafter"/>
</dbReference>
<accession>A0A919YM65</accession>
<dbReference type="CDD" id="cd00950">
    <property type="entry name" value="DHDPS"/>
    <property type="match status" value="1"/>
</dbReference>
<feature type="binding site" evidence="12 15">
    <location>
        <position position="204"/>
    </location>
    <ligand>
        <name>pyruvate</name>
        <dbReference type="ChEBI" id="CHEBI:15361"/>
    </ligand>
</feature>
<keyword evidence="10 12" id="KW-0704">Schiff base</keyword>
<evidence type="ECO:0000256" key="1">
    <source>
        <dbReference type="ARBA" id="ARBA00003294"/>
    </source>
</evidence>
<gene>
    <name evidence="16" type="primary">dapA_2</name>
    <name evidence="12" type="synonym">dapA</name>
    <name evidence="16" type="ORF">J40TS1_02510</name>
</gene>
<dbReference type="HAMAP" id="MF_00418">
    <property type="entry name" value="DapA"/>
    <property type="match status" value="1"/>
</dbReference>
<comment type="subunit">
    <text evidence="12">Homotetramer; dimer of dimers.</text>
</comment>
<proteinExistence type="inferred from homology"/>
<evidence type="ECO:0000256" key="10">
    <source>
        <dbReference type="ARBA" id="ARBA00023270"/>
    </source>
</evidence>
<feature type="binding site" evidence="12 15">
    <location>
        <position position="47"/>
    </location>
    <ligand>
        <name>pyruvate</name>
        <dbReference type="ChEBI" id="CHEBI:15361"/>
    </ligand>
</feature>
<dbReference type="NCBIfam" id="TIGR00674">
    <property type="entry name" value="dapA"/>
    <property type="match status" value="1"/>
</dbReference>
<keyword evidence="9 12" id="KW-0456">Lyase</keyword>
<feature type="site" description="Part of a proton relay during catalysis" evidence="12">
    <location>
        <position position="46"/>
    </location>
</feature>
<dbReference type="Gene3D" id="3.20.20.70">
    <property type="entry name" value="Aldolase class I"/>
    <property type="match status" value="1"/>
</dbReference>
<evidence type="ECO:0000256" key="5">
    <source>
        <dbReference type="ARBA" id="ARBA00022490"/>
    </source>
</evidence>
<keyword evidence="7 12" id="KW-0220">Diaminopimelate biosynthesis</keyword>
<evidence type="ECO:0000256" key="9">
    <source>
        <dbReference type="ARBA" id="ARBA00023239"/>
    </source>
</evidence>
<dbReference type="InterPro" id="IPR020624">
    <property type="entry name" value="Schiff_base-form_aldolases_CS"/>
</dbReference>
<dbReference type="PANTHER" id="PTHR12128">
    <property type="entry name" value="DIHYDRODIPICOLINATE SYNTHASE"/>
    <property type="match status" value="1"/>
</dbReference>
<comment type="function">
    <text evidence="1 12">Catalyzes the condensation of (S)-aspartate-beta-semialdehyde [(S)-ASA] and pyruvate to 4-hydroxy-tetrahydrodipicolinate (HTPA).</text>
</comment>
<comment type="caution">
    <text evidence="12">Was originally thought to be a dihydrodipicolinate synthase (DHDPS), catalyzing the condensation of (S)-aspartate-beta-semialdehyde [(S)-ASA] and pyruvate to dihydrodipicolinate (DHDP). However, it was shown in E.coli that the product of the enzymatic reaction is not dihydrodipicolinate but in fact (4S)-4-hydroxy-2,3,4,5-tetrahydro-(2S)-dipicolinic acid (HTPA), and that the consecutive dehydration reaction leading to DHDP is not spontaneous but catalyzed by DapB.</text>
</comment>
<evidence type="ECO:0000256" key="7">
    <source>
        <dbReference type="ARBA" id="ARBA00022915"/>
    </source>
</evidence>
<evidence type="ECO:0000256" key="15">
    <source>
        <dbReference type="PIRSR" id="PIRSR001365-2"/>
    </source>
</evidence>
<dbReference type="EMBL" id="BOSE01000001">
    <property type="protein sequence ID" value="GIP14609.1"/>
    <property type="molecule type" value="Genomic_DNA"/>
</dbReference>
<dbReference type="EC" id="4.3.3.7" evidence="4 12"/>
<protein>
    <recommendedName>
        <fullName evidence="4 12">4-hydroxy-tetrahydrodipicolinate synthase</fullName>
        <shortName evidence="12">HTPA synthase</shortName>
        <ecNumber evidence="4 12">4.3.3.7</ecNumber>
    </recommendedName>
</protein>
<evidence type="ECO:0000256" key="8">
    <source>
        <dbReference type="ARBA" id="ARBA00023154"/>
    </source>
</evidence>
<comment type="catalytic activity">
    <reaction evidence="11 12">
        <text>L-aspartate 4-semialdehyde + pyruvate = (2S,4S)-4-hydroxy-2,3,4,5-tetrahydrodipicolinate + H2O + H(+)</text>
        <dbReference type="Rhea" id="RHEA:34171"/>
        <dbReference type="ChEBI" id="CHEBI:15361"/>
        <dbReference type="ChEBI" id="CHEBI:15377"/>
        <dbReference type="ChEBI" id="CHEBI:15378"/>
        <dbReference type="ChEBI" id="CHEBI:67139"/>
        <dbReference type="ChEBI" id="CHEBI:537519"/>
        <dbReference type="EC" id="4.3.3.7"/>
    </reaction>
</comment>
<evidence type="ECO:0000256" key="12">
    <source>
        <dbReference type="HAMAP-Rule" id="MF_00418"/>
    </source>
</evidence>
<dbReference type="GO" id="GO:0019877">
    <property type="term" value="P:diaminopimelate biosynthetic process"/>
    <property type="evidence" value="ECO:0007669"/>
    <property type="project" value="UniProtKB-UniRule"/>
</dbReference>
<evidence type="ECO:0000313" key="17">
    <source>
        <dbReference type="Proteomes" id="UP000683139"/>
    </source>
</evidence>
<comment type="subcellular location">
    <subcellularLocation>
        <location evidence="12">Cytoplasm</location>
    </subcellularLocation>
</comment>
<evidence type="ECO:0000256" key="11">
    <source>
        <dbReference type="ARBA" id="ARBA00047836"/>
    </source>
</evidence>
<keyword evidence="8 12" id="KW-0457">Lysine biosynthesis</keyword>
<feature type="active site" description="Schiff-base intermediate with substrate" evidence="12 14">
    <location>
        <position position="163"/>
    </location>
</feature>
<feature type="active site" description="Proton donor/acceptor" evidence="12 14">
    <location>
        <position position="135"/>
    </location>
</feature>
<organism evidence="16 17">
    <name type="scientific">Paenibacillus montaniterrae</name>
    <dbReference type="NCBI Taxonomy" id="429341"/>
    <lineage>
        <taxon>Bacteria</taxon>
        <taxon>Bacillati</taxon>
        <taxon>Bacillota</taxon>
        <taxon>Bacilli</taxon>
        <taxon>Bacillales</taxon>
        <taxon>Paenibacillaceae</taxon>
        <taxon>Paenibacillus</taxon>
    </lineage>
</organism>
<comment type="caution">
    <text evidence="16">The sequence shown here is derived from an EMBL/GenBank/DDBJ whole genome shotgun (WGS) entry which is preliminary data.</text>
</comment>
<evidence type="ECO:0000256" key="13">
    <source>
        <dbReference type="PIRNR" id="PIRNR001365"/>
    </source>
</evidence>
<dbReference type="InterPro" id="IPR002220">
    <property type="entry name" value="DapA-like"/>
</dbReference>
<comment type="similarity">
    <text evidence="3 12 13">Belongs to the DapA family.</text>
</comment>
<feature type="site" description="Part of a proton relay during catalysis" evidence="12">
    <location>
        <position position="109"/>
    </location>
</feature>
<keyword evidence="17" id="KW-1185">Reference proteome</keyword>
<evidence type="ECO:0000256" key="6">
    <source>
        <dbReference type="ARBA" id="ARBA00022605"/>
    </source>
</evidence>
<dbReference type="Proteomes" id="UP000683139">
    <property type="component" value="Unassembled WGS sequence"/>
</dbReference>